<organism evidence="1 2">
    <name type="scientific">Fervidicola ferrireducens</name>
    <dbReference type="NCBI Taxonomy" id="520764"/>
    <lineage>
        <taxon>Bacteria</taxon>
        <taxon>Bacillati</taxon>
        <taxon>Bacillota</taxon>
        <taxon>Clostridia</taxon>
        <taxon>Thermosediminibacterales</taxon>
        <taxon>Thermosediminibacteraceae</taxon>
        <taxon>Fervidicola</taxon>
    </lineage>
</organism>
<comment type="caution">
    <text evidence="1">The sequence shown here is derived from an EMBL/GenBank/DDBJ whole genome shotgun (WGS) entry which is preliminary data.</text>
</comment>
<dbReference type="FunCoup" id="A0A140LDS5">
    <property type="interactions" value="11"/>
</dbReference>
<sequence length="550" mass="62517">MINNNKEGILELTLELVKVPSFSCSQGEIELANFIYDILKELEYFQKNKDNLKLLEIANDELGRSLVLALVKAIPPTSKTIVFIGHYDVVDVENFGALKEIAFDPIKYTERLRNLPLNEDAARDLESGNYLFGRGIMDMKAGLAIQMAFLAEASQNPASLNANLMFLAVPDEENNSAGMRGAVPYLVKFQEEMGLDYIAAINCEPSSPVFPGDTKRYIHLGTVGKIMPFFYVVGKETHVADWADGFNPNLLLSYINILLEAKAKFIDGKEKQFFSPPLCLKQKDLRDAYSVTIPGKGVAYYNYLTVTKLPKKILMEMKIIAEEAFNMTIRHLNDSAKEFCKISGRKVDIPWKAKILTYQELFESVKQNFSGDINEYVRKFFKTLTDDLDERERCVALIGELLKFYPDKDPKVIIGFLPPYYPHRGNLRQTTKEKNILEVVNEIIDFARKEFGEELEIVEYMAGITDLSFFGFQGSREELVFLAENMPGWGNLYDIQIEYLVKLDVPVLNIGPSGKDAHKNTERLELDYSFRVAPKLLKLFVEKLSQKGTK</sequence>
<dbReference type="GO" id="GO:0009014">
    <property type="term" value="F:succinyl-diaminopimelate desuccinylase activity"/>
    <property type="evidence" value="ECO:0007669"/>
    <property type="project" value="UniProtKB-EC"/>
</dbReference>
<proteinExistence type="predicted"/>
<dbReference type="EMBL" id="LOED01000001">
    <property type="protein sequence ID" value="KXG78700.1"/>
    <property type="molecule type" value="Genomic_DNA"/>
</dbReference>
<keyword evidence="2" id="KW-1185">Reference proteome</keyword>
<dbReference type="PIRSF" id="PIRSF010386">
    <property type="entry name" value="RocB"/>
    <property type="match status" value="1"/>
</dbReference>
<dbReference type="AlphaFoldDB" id="A0A140LDS5"/>
<dbReference type="SUPFAM" id="SSF53187">
    <property type="entry name" value="Zn-dependent exopeptidases"/>
    <property type="match status" value="1"/>
</dbReference>
<dbReference type="STRING" id="520764.AN618_00380"/>
<gene>
    <name evidence="1" type="primary">dapE_1</name>
    <name evidence="1" type="ORF">AN618_00380</name>
</gene>
<dbReference type="InParanoid" id="A0A140LDS5"/>
<dbReference type="Pfam" id="PF01546">
    <property type="entry name" value="Peptidase_M20"/>
    <property type="match status" value="1"/>
</dbReference>
<dbReference type="PATRIC" id="fig|520764.3.peg.41"/>
<dbReference type="InterPro" id="IPR012166">
    <property type="entry name" value="Uncharacterised_RocB"/>
</dbReference>
<name>A0A140LDS5_9FIRM</name>
<dbReference type="PANTHER" id="PTHR43808">
    <property type="entry name" value="ACETYLORNITHINE DEACETYLASE"/>
    <property type="match status" value="1"/>
</dbReference>
<dbReference type="InterPro" id="IPR050072">
    <property type="entry name" value="Peptidase_M20A"/>
</dbReference>
<keyword evidence="1" id="KW-0378">Hydrolase</keyword>
<dbReference type="Proteomes" id="UP000070427">
    <property type="component" value="Unassembled WGS sequence"/>
</dbReference>
<dbReference type="InterPro" id="IPR002933">
    <property type="entry name" value="Peptidase_M20"/>
</dbReference>
<evidence type="ECO:0000313" key="1">
    <source>
        <dbReference type="EMBL" id="KXG78700.1"/>
    </source>
</evidence>
<dbReference type="PANTHER" id="PTHR43808:SF27">
    <property type="entry name" value="PROTEIN ROCB"/>
    <property type="match status" value="1"/>
</dbReference>
<dbReference type="EC" id="3.5.1.18" evidence="1"/>
<dbReference type="RefSeq" id="WP_066350575.1">
    <property type="nucleotide sequence ID" value="NZ_LOED01000001.1"/>
</dbReference>
<accession>A0A140LDS5</accession>
<protein>
    <submittedName>
        <fullName evidence="1">Succinyl-diaminopimelate desuccinylase</fullName>
        <ecNumber evidence="1">3.5.1.18</ecNumber>
    </submittedName>
</protein>
<dbReference type="Gene3D" id="3.40.630.10">
    <property type="entry name" value="Zn peptidases"/>
    <property type="match status" value="1"/>
</dbReference>
<evidence type="ECO:0000313" key="2">
    <source>
        <dbReference type="Proteomes" id="UP000070427"/>
    </source>
</evidence>
<reference evidence="1 2" key="1">
    <citation type="submission" date="2015-12" db="EMBL/GenBank/DDBJ databases">
        <title>Draft genome sequnece of Fervidicola ferrireducens strain Y170.</title>
        <authorList>
            <person name="Patel B.K."/>
        </authorList>
    </citation>
    <scope>NUCLEOTIDE SEQUENCE [LARGE SCALE GENOMIC DNA]</scope>
    <source>
        <strain evidence="1 2">Y170</strain>
    </source>
</reference>